<keyword evidence="2" id="KW-1185">Reference proteome</keyword>
<dbReference type="Pfam" id="PF03385">
    <property type="entry name" value="STELLO"/>
    <property type="match status" value="1"/>
</dbReference>
<sequence>MLYAVITTIQEPTDCVRKLAKRLPEAAGRLVVIGDKKGPKRFDGGSASEWPVDFLDLAAQQAGPFKLGNALPVGHYARKNIGYLQAIASGASCVYETDDDNAPLPSWQPRTEQLSDVVSVGEISPARWVNVYRYFSKENIWPRGLPLDEIRKGVPELIPVTSPVRAPIQQGLVDGSPDVDAIWRLVLDHAFEFDRGRSVHLPPGNWCPFNTQSTWWWPTAFPLLYIPSYCSFRMCDIWKSFVAQRCLWALKLGVVFHASEVFQDRNMHDLTRDFNDEVPGYQLNRRITDMLAELPLSDGVENVGKNMRSCYARLVEAEIFPEKELVLVDAWLDDLTGL</sequence>
<dbReference type="RefSeq" id="WP_145032232.1">
    <property type="nucleotide sequence ID" value="NZ_CP036271.1"/>
</dbReference>
<dbReference type="OrthoDB" id="446056at2"/>
<dbReference type="PANTHER" id="PTHR31362">
    <property type="entry name" value="GLYCOSYLTRANSFERASE STELLO1-RELATED"/>
    <property type="match status" value="1"/>
</dbReference>
<dbReference type="EMBL" id="CP036271">
    <property type="protein sequence ID" value="QDT55841.1"/>
    <property type="molecule type" value="Genomic_DNA"/>
</dbReference>
<reference evidence="1 2" key="1">
    <citation type="submission" date="2019-02" db="EMBL/GenBank/DDBJ databases">
        <title>Deep-cultivation of Planctomycetes and their phenomic and genomic characterization uncovers novel biology.</title>
        <authorList>
            <person name="Wiegand S."/>
            <person name="Jogler M."/>
            <person name="Boedeker C."/>
            <person name="Pinto D."/>
            <person name="Vollmers J."/>
            <person name="Rivas-Marin E."/>
            <person name="Kohn T."/>
            <person name="Peeters S.H."/>
            <person name="Heuer A."/>
            <person name="Rast P."/>
            <person name="Oberbeckmann S."/>
            <person name="Bunk B."/>
            <person name="Jeske O."/>
            <person name="Meyerdierks A."/>
            <person name="Storesund J.E."/>
            <person name="Kallscheuer N."/>
            <person name="Luecker S."/>
            <person name="Lage O.M."/>
            <person name="Pohl T."/>
            <person name="Merkel B.J."/>
            <person name="Hornburger P."/>
            <person name="Mueller R.-W."/>
            <person name="Bruemmer F."/>
            <person name="Labrenz M."/>
            <person name="Spormann A.M."/>
            <person name="Op den Camp H."/>
            <person name="Overmann J."/>
            <person name="Amann R."/>
            <person name="Jetten M.S.M."/>
            <person name="Mascher T."/>
            <person name="Medema M.H."/>
            <person name="Devos D.P."/>
            <person name="Kaster A.-K."/>
            <person name="Ovreas L."/>
            <person name="Rohde M."/>
            <person name="Galperin M.Y."/>
            <person name="Jogler C."/>
        </authorList>
    </citation>
    <scope>NUCLEOTIDE SEQUENCE [LARGE SCALE GENOMIC DNA]</scope>
    <source>
        <strain evidence="1 2">Pan44</strain>
    </source>
</reference>
<protein>
    <recommendedName>
        <fullName evidence="3">DUF288 domain-containing protein</fullName>
    </recommendedName>
</protein>
<dbReference type="InParanoid" id="A0A517SI89"/>
<evidence type="ECO:0008006" key="3">
    <source>
        <dbReference type="Google" id="ProtNLM"/>
    </source>
</evidence>
<dbReference type="InterPro" id="IPR005049">
    <property type="entry name" value="STL-like"/>
</dbReference>
<accession>A0A517SI89</accession>
<evidence type="ECO:0000313" key="2">
    <source>
        <dbReference type="Proteomes" id="UP000315700"/>
    </source>
</evidence>
<dbReference type="KEGG" id="ccos:Pan44_38890"/>
<evidence type="ECO:0000313" key="1">
    <source>
        <dbReference type="EMBL" id="QDT55841.1"/>
    </source>
</evidence>
<dbReference type="Proteomes" id="UP000315700">
    <property type="component" value="Chromosome"/>
</dbReference>
<proteinExistence type="predicted"/>
<gene>
    <name evidence="1" type="ORF">Pan44_38890</name>
</gene>
<dbReference type="PANTHER" id="PTHR31362:SF0">
    <property type="entry name" value="EXOSTOSIN DOMAIN-CONTAINING PROTEIN-RELATED"/>
    <property type="match status" value="1"/>
</dbReference>
<dbReference type="AlphaFoldDB" id="A0A517SI89"/>
<name>A0A517SI89_9PLAN</name>
<organism evidence="1 2">
    <name type="scientific">Caulifigura coniformis</name>
    <dbReference type="NCBI Taxonomy" id="2527983"/>
    <lineage>
        <taxon>Bacteria</taxon>
        <taxon>Pseudomonadati</taxon>
        <taxon>Planctomycetota</taxon>
        <taxon>Planctomycetia</taxon>
        <taxon>Planctomycetales</taxon>
        <taxon>Planctomycetaceae</taxon>
        <taxon>Caulifigura</taxon>
    </lineage>
</organism>